<name>A0A0B3BYI8_9PSED</name>
<proteinExistence type="predicted"/>
<comment type="caution">
    <text evidence="3">The sequence shown here is derived from an EMBL/GenBank/DDBJ whole genome shotgun (WGS) entry which is preliminary data.</text>
</comment>
<feature type="transmembrane region" description="Helical" evidence="2">
    <location>
        <begin position="54"/>
        <end position="81"/>
    </location>
</feature>
<keyword evidence="2" id="KW-0812">Transmembrane</keyword>
<sequence>MDENLTPPSAAAQSRADDGPSVRRIGGALLGLLEGHVELLGLEIKEEKARTLRLLTYAALGLVFGLLLVIGLSSAIVIAAWDEHRMLAILGLCVLYAIGVAICFGKAKSQVRNQARPFHDTLEEMARNRERLLP</sequence>
<protein>
    <submittedName>
        <fullName evidence="3">Membrane protein</fullName>
    </submittedName>
</protein>
<reference evidence="3" key="1">
    <citation type="submission" date="2014-11" db="EMBL/GenBank/DDBJ databases">
        <title>Genome sequence of Pseudomonas tuomuerensis JCM 14085.</title>
        <authorList>
            <person name="Shin S.-K."/>
            <person name="Yi H."/>
        </authorList>
    </citation>
    <scope>NUCLEOTIDE SEQUENCE [LARGE SCALE GENOMIC DNA]</scope>
    <source>
        <strain evidence="3">JCM 14085</strain>
    </source>
</reference>
<gene>
    <name evidence="3" type="ORF">PT85_06815</name>
</gene>
<feature type="region of interest" description="Disordered" evidence="1">
    <location>
        <begin position="1"/>
        <end position="20"/>
    </location>
</feature>
<evidence type="ECO:0000256" key="2">
    <source>
        <dbReference type="SAM" id="Phobius"/>
    </source>
</evidence>
<evidence type="ECO:0000313" key="3">
    <source>
        <dbReference type="EMBL" id="KHO65749.1"/>
    </source>
</evidence>
<evidence type="ECO:0000313" key="4">
    <source>
        <dbReference type="Proteomes" id="UP000030980"/>
    </source>
</evidence>
<dbReference type="InterPro" id="IPR009937">
    <property type="entry name" value="Phage_holin_3_6"/>
</dbReference>
<dbReference type="Pfam" id="PF07332">
    <property type="entry name" value="Phage_holin_3_6"/>
    <property type="match status" value="1"/>
</dbReference>
<keyword evidence="2" id="KW-0472">Membrane</keyword>
<dbReference type="RefSeq" id="WP_027589167.1">
    <property type="nucleotide sequence ID" value="NZ_FMUP01000001.1"/>
</dbReference>
<evidence type="ECO:0000256" key="1">
    <source>
        <dbReference type="SAM" id="MobiDB-lite"/>
    </source>
</evidence>
<keyword evidence="4" id="KW-1185">Reference proteome</keyword>
<organism evidence="3 4">
    <name type="scientific">Pseudomonas flexibilis</name>
    <dbReference type="NCBI Taxonomy" id="706570"/>
    <lineage>
        <taxon>Bacteria</taxon>
        <taxon>Pseudomonadati</taxon>
        <taxon>Pseudomonadota</taxon>
        <taxon>Gammaproteobacteria</taxon>
        <taxon>Pseudomonadales</taxon>
        <taxon>Pseudomonadaceae</taxon>
        <taxon>Pseudomonas</taxon>
    </lineage>
</organism>
<keyword evidence="2" id="KW-1133">Transmembrane helix</keyword>
<accession>A0A0B3BYI8</accession>
<feature type="transmembrane region" description="Helical" evidence="2">
    <location>
        <begin position="87"/>
        <end position="107"/>
    </location>
</feature>
<dbReference type="STRING" id="706570.PT85_06815"/>
<dbReference type="AlphaFoldDB" id="A0A0B3BYI8"/>
<dbReference type="Proteomes" id="UP000030980">
    <property type="component" value="Unassembled WGS sequence"/>
</dbReference>
<dbReference type="EMBL" id="JTAK01000002">
    <property type="protein sequence ID" value="KHO65749.1"/>
    <property type="molecule type" value="Genomic_DNA"/>
</dbReference>